<evidence type="ECO:0000256" key="10">
    <source>
        <dbReference type="ARBA" id="ARBA00023136"/>
    </source>
</evidence>
<keyword evidence="4" id="KW-0997">Cell inner membrane</keyword>
<dbReference type="RefSeq" id="WP_013253279.1">
    <property type="nucleotide sequence ID" value="NC_014364.1"/>
</dbReference>
<dbReference type="HOGENOM" id="CLU_131462_4_2_12"/>
<sequence length="119" mass="13173">MKLFILLLLNIIFNSSASFFIKMGTSRMKFENGTGLFALVGHMFTNPFIWTGGICFVIGFLLYSVILQKAELSMVYPIVTSGSLIAITLLSLFVLHEPITLMDFLGFGFILLGIGLIIK</sequence>
<feature type="transmembrane region" description="Helical" evidence="11">
    <location>
        <begin position="48"/>
        <end position="67"/>
    </location>
</feature>
<evidence type="ECO:0000256" key="4">
    <source>
        <dbReference type="ARBA" id="ARBA00022519"/>
    </source>
</evidence>
<dbReference type="GO" id="GO:0009245">
    <property type="term" value="P:lipid A biosynthetic process"/>
    <property type="evidence" value="ECO:0007669"/>
    <property type="project" value="UniProtKB-KW"/>
</dbReference>
<evidence type="ECO:0000259" key="12">
    <source>
        <dbReference type="Pfam" id="PF00892"/>
    </source>
</evidence>
<feature type="transmembrane region" description="Helical" evidence="11">
    <location>
        <begin position="74"/>
        <end position="95"/>
    </location>
</feature>
<accession>E1RBT5</accession>
<feature type="domain" description="EamA" evidence="12">
    <location>
        <begin position="51"/>
        <end position="118"/>
    </location>
</feature>
<dbReference type="GO" id="GO:0022857">
    <property type="term" value="F:transmembrane transporter activity"/>
    <property type="evidence" value="ECO:0007669"/>
    <property type="project" value="InterPro"/>
</dbReference>
<evidence type="ECO:0000256" key="7">
    <source>
        <dbReference type="ARBA" id="ARBA00022985"/>
    </source>
</evidence>
<evidence type="ECO:0000256" key="11">
    <source>
        <dbReference type="SAM" id="Phobius"/>
    </source>
</evidence>
<dbReference type="GO" id="GO:0005886">
    <property type="term" value="C:plasma membrane"/>
    <property type="evidence" value="ECO:0007669"/>
    <property type="project" value="UniProtKB-SubCell"/>
</dbReference>
<evidence type="ECO:0000256" key="5">
    <source>
        <dbReference type="ARBA" id="ARBA00022556"/>
    </source>
</evidence>
<dbReference type="OrthoDB" id="329658at2"/>
<evidence type="ECO:0000313" key="14">
    <source>
        <dbReference type="Proteomes" id="UP000002318"/>
    </source>
</evidence>
<protein>
    <recommendedName>
        <fullName evidence="12">EamA domain-containing protein</fullName>
    </recommendedName>
</protein>
<name>E1RBT5_SEDSS</name>
<gene>
    <name evidence="13" type="ordered locus">Spirs_0675</name>
</gene>
<dbReference type="GO" id="GO:0009103">
    <property type="term" value="P:lipopolysaccharide biosynthetic process"/>
    <property type="evidence" value="ECO:0007669"/>
    <property type="project" value="UniProtKB-KW"/>
</dbReference>
<dbReference type="KEGG" id="ssm:Spirs_0675"/>
<evidence type="ECO:0000256" key="2">
    <source>
        <dbReference type="ARBA" id="ARBA00022475"/>
    </source>
</evidence>
<dbReference type="AlphaFoldDB" id="E1RBT5"/>
<keyword evidence="7" id="KW-0448">Lipopolysaccharide biosynthesis</keyword>
<keyword evidence="5" id="KW-0441">Lipid A biosynthesis</keyword>
<dbReference type="Proteomes" id="UP000002318">
    <property type="component" value="Chromosome"/>
</dbReference>
<evidence type="ECO:0000256" key="8">
    <source>
        <dbReference type="ARBA" id="ARBA00022989"/>
    </source>
</evidence>
<dbReference type="EMBL" id="CP002116">
    <property type="protein sequence ID" value="ADK79815.1"/>
    <property type="molecule type" value="Genomic_DNA"/>
</dbReference>
<dbReference type="InterPro" id="IPR000390">
    <property type="entry name" value="Small_drug/metabolite_transptr"/>
</dbReference>
<dbReference type="STRING" id="573413.Spirs_0675"/>
<evidence type="ECO:0000256" key="6">
    <source>
        <dbReference type="ARBA" id="ARBA00022692"/>
    </source>
</evidence>
<keyword evidence="2" id="KW-1003">Cell membrane</keyword>
<feature type="transmembrane region" description="Helical" evidence="11">
    <location>
        <begin position="101"/>
        <end position="118"/>
    </location>
</feature>
<evidence type="ECO:0000256" key="3">
    <source>
        <dbReference type="ARBA" id="ARBA00022516"/>
    </source>
</evidence>
<proteinExistence type="predicted"/>
<reference evidence="13 14" key="1">
    <citation type="journal article" date="2010" name="Stand. Genomic Sci.">
        <title>Complete genome sequence of Spirochaeta smaragdinae type strain (SEBR 4228).</title>
        <authorList>
            <person name="Mavromatis K."/>
            <person name="Yasawong M."/>
            <person name="Chertkov O."/>
            <person name="Lapidus A."/>
            <person name="Lucas S."/>
            <person name="Nolan M."/>
            <person name="Del Rio T.G."/>
            <person name="Tice H."/>
            <person name="Cheng J.F."/>
            <person name="Pitluck S."/>
            <person name="Liolios K."/>
            <person name="Ivanova N."/>
            <person name="Tapia R."/>
            <person name="Han C."/>
            <person name="Bruce D."/>
            <person name="Goodwin L."/>
            <person name="Pati A."/>
            <person name="Chen A."/>
            <person name="Palaniappan K."/>
            <person name="Land M."/>
            <person name="Hauser L."/>
            <person name="Chang Y.J."/>
            <person name="Jeffries C.D."/>
            <person name="Detter J.C."/>
            <person name="Rohde M."/>
            <person name="Brambilla E."/>
            <person name="Spring S."/>
            <person name="Goker M."/>
            <person name="Sikorski J."/>
            <person name="Woyke T."/>
            <person name="Bristow J."/>
            <person name="Eisen J.A."/>
            <person name="Markowitz V."/>
            <person name="Hugenholtz P."/>
            <person name="Klenk H.P."/>
            <person name="Kyrpides N.C."/>
        </authorList>
    </citation>
    <scope>NUCLEOTIDE SEQUENCE [LARGE SCALE GENOMIC DNA]</scope>
    <source>
        <strain evidence="14">DSM 11293 / JCM 15392 / SEBR 4228</strain>
    </source>
</reference>
<dbReference type="Pfam" id="PF00892">
    <property type="entry name" value="EamA"/>
    <property type="match status" value="1"/>
</dbReference>
<evidence type="ECO:0000313" key="13">
    <source>
        <dbReference type="EMBL" id="ADK79815.1"/>
    </source>
</evidence>
<dbReference type="PANTHER" id="PTHR30561:SF9">
    <property type="entry name" value="4-AMINO-4-DEOXY-L-ARABINOSE-PHOSPHOUNDECAPRENOL FLIPPASE SUBUNIT ARNF-RELATED"/>
    <property type="match status" value="1"/>
</dbReference>
<dbReference type="SUPFAM" id="SSF103481">
    <property type="entry name" value="Multidrug resistance efflux transporter EmrE"/>
    <property type="match status" value="1"/>
</dbReference>
<keyword evidence="10 11" id="KW-0472">Membrane</keyword>
<keyword evidence="6 11" id="KW-0812">Transmembrane</keyword>
<keyword evidence="8 11" id="KW-1133">Transmembrane helix</keyword>
<keyword evidence="9" id="KW-0443">Lipid metabolism</keyword>
<organism evidence="13 14">
    <name type="scientific">Sediminispirochaeta smaragdinae (strain DSM 11293 / JCM 15392 / SEBR 4228)</name>
    <name type="common">Spirochaeta smaragdinae</name>
    <dbReference type="NCBI Taxonomy" id="573413"/>
    <lineage>
        <taxon>Bacteria</taxon>
        <taxon>Pseudomonadati</taxon>
        <taxon>Spirochaetota</taxon>
        <taxon>Spirochaetia</taxon>
        <taxon>Spirochaetales</taxon>
        <taxon>Spirochaetaceae</taxon>
        <taxon>Sediminispirochaeta</taxon>
    </lineage>
</organism>
<keyword evidence="3" id="KW-0444">Lipid biosynthesis</keyword>
<evidence type="ECO:0000256" key="9">
    <source>
        <dbReference type="ARBA" id="ARBA00023098"/>
    </source>
</evidence>
<evidence type="ECO:0000256" key="1">
    <source>
        <dbReference type="ARBA" id="ARBA00004651"/>
    </source>
</evidence>
<dbReference type="InterPro" id="IPR037185">
    <property type="entry name" value="EmrE-like"/>
</dbReference>
<dbReference type="PANTHER" id="PTHR30561">
    <property type="entry name" value="SMR FAMILY PROTON-DEPENDENT DRUG EFFLUX TRANSPORTER SUGE"/>
    <property type="match status" value="1"/>
</dbReference>
<dbReference type="eggNOG" id="COG2076">
    <property type="taxonomic scope" value="Bacteria"/>
</dbReference>
<dbReference type="InterPro" id="IPR000620">
    <property type="entry name" value="EamA_dom"/>
</dbReference>
<keyword evidence="14" id="KW-1185">Reference proteome</keyword>
<comment type="subcellular location">
    <subcellularLocation>
        <location evidence="1">Cell membrane</location>
        <topology evidence="1">Multi-pass membrane protein</topology>
    </subcellularLocation>
</comment>
<dbReference type="Gene3D" id="1.10.3730.20">
    <property type="match status" value="1"/>
</dbReference>